<dbReference type="EMBL" id="JADOTY010000001">
    <property type="protein sequence ID" value="MBG6104987.1"/>
    <property type="molecule type" value="Genomic_DNA"/>
</dbReference>
<comment type="caution">
    <text evidence="1">The sequence shown here is derived from an EMBL/GenBank/DDBJ whole genome shotgun (WGS) entry which is preliminary data.</text>
</comment>
<organism evidence="1 2">
    <name type="scientific">Micromonospora vinacea</name>
    <dbReference type="NCBI Taxonomy" id="709878"/>
    <lineage>
        <taxon>Bacteria</taxon>
        <taxon>Bacillati</taxon>
        <taxon>Actinomycetota</taxon>
        <taxon>Actinomycetes</taxon>
        <taxon>Micromonosporales</taxon>
        <taxon>Micromonosporaceae</taxon>
        <taxon>Micromonospora</taxon>
    </lineage>
</organism>
<proteinExistence type="predicted"/>
<dbReference type="Proteomes" id="UP000631791">
    <property type="component" value="Unassembled WGS sequence"/>
</dbReference>
<keyword evidence="2" id="KW-1185">Reference proteome</keyword>
<name>A0ABS0K8P6_9ACTN</name>
<gene>
    <name evidence="1" type="ORF">IW249_005401</name>
</gene>
<evidence type="ECO:0000313" key="2">
    <source>
        <dbReference type="Proteomes" id="UP000631791"/>
    </source>
</evidence>
<sequence>MLRGRLLTESLRVGVEVWGRCTGTAPHPLNGYCQELCWV</sequence>
<evidence type="ECO:0000313" key="1">
    <source>
        <dbReference type="EMBL" id="MBG6104987.1"/>
    </source>
</evidence>
<protein>
    <submittedName>
        <fullName evidence="1">Uncharacterized protein</fullName>
    </submittedName>
</protein>
<accession>A0ABS0K8P6</accession>
<reference evidence="1 2" key="1">
    <citation type="submission" date="2020-11" db="EMBL/GenBank/DDBJ databases">
        <title>Sequencing the genomes of 1000 actinobacteria strains.</title>
        <authorList>
            <person name="Klenk H.-P."/>
        </authorList>
    </citation>
    <scope>NUCLEOTIDE SEQUENCE [LARGE SCALE GENOMIC DNA]</scope>
    <source>
        <strain evidence="1 2">DSM 101695</strain>
    </source>
</reference>